<dbReference type="GeneID" id="70238807"/>
<reference evidence="2" key="2">
    <citation type="submission" date="2021-01" db="EMBL/GenBank/DDBJ databases">
        <authorList>
            <person name="Schikora-Tamarit M.A."/>
        </authorList>
    </citation>
    <scope>NUCLEOTIDE SEQUENCE</scope>
    <source>
        <strain evidence="2">CBS6075</strain>
    </source>
</reference>
<name>A0A9P8NY90_9ASCO</name>
<gene>
    <name evidence="2" type="ORF">OGAPHI_006843</name>
</gene>
<proteinExistence type="predicted"/>
<keyword evidence="3" id="KW-1185">Reference proteome</keyword>
<feature type="region of interest" description="Disordered" evidence="1">
    <location>
        <begin position="306"/>
        <end position="327"/>
    </location>
</feature>
<accession>A0A9P8NY90</accession>
<reference evidence="2" key="1">
    <citation type="journal article" date="2021" name="Open Biol.">
        <title>Shared evolutionary footprints suggest mitochondrial oxidative damage underlies multiple complex I losses in fungi.</title>
        <authorList>
            <person name="Schikora-Tamarit M.A."/>
            <person name="Marcet-Houben M."/>
            <person name="Nosek J."/>
            <person name="Gabaldon T."/>
        </authorList>
    </citation>
    <scope>NUCLEOTIDE SEQUENCE</scope>
    <source>
        <strain evidence="2">CBS6075</strain>
    </source>
</reference>
<dbReference type="EMBL" id="JAEUBE010000487">
    <property type="protein sequence ID" value="KAH3661436.1"/>
    <property type="molecule type" value="Genomic_DNA"/>
</dbReference>
<evidence type="ECO:0000313" key="3">
    <source>
        <dbReference type="Proteomes" id="UP000769157"/>
    </source>
</evidence>
<dbReference type="Proteomes" id="UP000769157">
    <property type="component" value="Unassembled WGS sequence"/>
</dbReference>
<evidence type="ECO:0000256" key="1">
    <source>
        <dbReference type="SAM" id="MobiDB-lite"/>
    </source>
</evidence>
<dbReference type="RefSeq" id="XP_046058560.1">
    <property type="nucleotide sequence ID" value="XM_046208173.1"/>
</dbReference>
<sequence length="432" mass="47515">MSRLWIHLRTCSDIVDDSSNGELFNQVQNHEITSWSSTNGSSDRKILFGQCNGRIIRKFCKRNNGLRSTGKRRDVKLRKSRKTSLGWSFKVFVSVGGCSTVCQIDVERRGASVWVGSSDVLVPPVIEQLLVVKSFVVSFFSQVEVTPVPSELWNRIQERSVVIELLLVVMRKWFPNVNVLVVSSQSGPRVVEDIQNIFTSLVEFVKQVQLFVSTVQELGHLIDEIVENVKSILADLIFDVVGVVTLESVNSSWEVDVVGRDVCVLCVPGLTHDSEHLCGSGKVTSSVHDIVHWDNAFQSDSIKSWSQSKDTLSGGGTTDRASSVGSNSDIQPIIGSLSSARSTGRGRRTLVTISTRVKWGMVVDVVSGSSFSVSKLGEFEFSDNHSTQIDQTLDRWTSCVSGVINIVVVSGRSSSFDTSNIVKVLHTNTESS</sequence>
<dbReference type="AlphaFoldDB" id="A0A9P8NY90"/>
<organism evidence="2 3">
    <name type="scientific">Ogataea philodendri</name>
    <dbReference type="NCBI Taxonomy" id="1378263"/>
    <lineage>
        <taxon>Eukaryota</taxon>
        <taxon>Fungi</taxon>
        <taxon>Dikarya</taxon>
        <taxon>Ascomycota</taxon>
        <taxon>Saccharomycotina</taxon>
        <taxon>Pichiomycetes</taxon>
        <taxon>Pichiales</taxon>
        <taxon>Pichiaceae</taxon>
        <taxon>Ogataea</taxon>
    </lineage>
</organism>
<comment type="caution">
    <text evidence="2">The sequence shown here is derived from an EMBL/GenBank/DDBJ whole genome shotgun (WGS) entry which is preliminary data.</text>
</comment>
<protein>
    <submittedName>
        <fullName evidence="2">Uncharacterized protein</fullName>
    </submittedName>
</protein>
<evidence type="ECO:0000313" key="2">
    <source>
        <dbReference type="EMBL" id="KAH3661436.1"/>
    </source>
</evidence>